<feature type="domain" description="FYVE-type" evidence="16">
    <location>
        <begin position="769"/>
        <end position="839"/>
    </location>
</feature>
<dbReference type="PANTHER" id="PTHR12673:SF159">
    <property type="entry name" value="LD03170P"/>
    <property type="match status" value="1"/>
</dbReference>
<keyword evidence="10" id="KW-0862">Zinc</keyword>
<evidence type="ECO:0000313" key="18">
    <source>
        <dbReference type="Proteomes" id="UP000070444"/>
    </source>
</evidence>
<evidence type="ECO:0000256" key="11">
    <source>
        <dbReference type="ARBA" id="ARBA00023212"/>
    </source>
</evidence>
<dbReference type="InterPro" id="IPR000306">
    <property type="entry name" value="Znf_FYVE"/>
</dbReference>
<dbReference type="EMBL" id="KQ964522">
    <property type="protein sequence ID" value="KXN69828.1"/>
    <property type="molecule type" value="Genomic_DNA"/>
</dbReference>
<feature type="region of interest" description="Disordered" evidence="13">
    <location>
        <begin position="325"/>
        <end position="358"/>
    </location>
</feature>
<dbReference type="GO" id="GO:0005768">
    <property type="term" value="C:endosome"/>
    <property type="evidence" value="ECO:0007669"/>
    <property type="project" value="UniProtKB-SubCell"/>
</dbReference>
<keyword evidence="7" id="KW-0967">Endosome</keyword>
<dbReference type="CDD" id="cd00160">
    <property type="entry name" value="RhoGEF"/>
    <property type="match status" value="1"/>
</dbReference>
<keyword evidence="6" id="KW-0479">Metal-binding</keyword>
<dbReference type="InterPro" id="IPR055251">
    <property type="entry name" value="SOS1_NGEF_PH"/>
</dbReference>
<sequence length="1095" mass="122965">MDSSSPLMTPTPSRKNTSYDSDSEISTSTITPRQVPRHIKSVPFIETFRHSWVITKAHHPPEALISLSLPEDNDFPEPLIITTSSSNSKTLQNQPSFTTTLKQLKLKDDQIKSKLTSSLSSTPTSETKLEYFEDTSVPDFPTSPEANLTPSALHQLNSAELEPDSGPLSLPSLSSSLSSTQYHNTPLSQRTSMISSNRDSIASDLSYYSTSPIPDVKTISTRILDQPTSPLHNPLSPINNRVHHIIPNSSRDSSLDGFHTARSSFYITPSNSPRQSALVDKQLAYDPKPMIESIEQRLSELVAHSNEVELNQNSLPNDESVSNLEFARSNGNNSGELPELEQINPANIPMPPSENSSFITAELPRNESRLTLNMDFPRSESPQPITPGPSDSSPEPHSVELSEEKLESLYKKRTHIANEILQTERTYVEGLELIERVFYQPLLHSLKTQPAGQALLSKKSLQDIFANLIDLLNVNRELLRQLEARIVKRTWNPKTDCLGDIFCDMAPFFKMYSLYVKNFNSALSVISNQIQRHPPFAQFLKDPKVTSQCKGLSFEAYLILPVQRIPRYKLLIEDMLKNTPIFHKDYQGLAKALDLVKKVAVFVNETIRQHEMFMEMLRIQKSLVGFNEVLLVPGRKFIKRGPIHKICRKDHRLREFFLFSDILIYASPSLYDEKFNFHRKLDLSETSITDVEDTEQIQNSFQVIGKEKSFGVYLESPEVKKKWMEAINSTITEYHQAKSTLKLDDKKQLVEAALNRVVTDYSAPVWIPDANADNCMICSEEFTLFRRKHHCRLCGKVICHACSSRTFYIRGSGTVSSGSSSSMEPLPARACDPCYKSKFNNEPDNAYPSSSGSTLALGLRRYSLINYSESSSTTNAGLRFQFGAPKRLQELKNAICRDSFYSDTTLEDGASSSGTYSSASLNRNSSFQYPPTRFQRLKSLASTGITAASSHEHTVAAIKGCQLCLSEFTVFRWRNTCSRCQKQVCSDCLTKKMQPSRRTTMILEDDDDPIQIQLPANPRDSILTLSSLYSNFTNQPDENLICDPCFLGVDPEKVIINESGGGWEVRDVLTDFPTDEPTSALAKETFPEPTPTPVS</sequence>
<dbReference type="InterPro" id="IPR001849">
    <property type="entry name" value="PH_domain"/>
</dbReference>
<dbReference type="InterPro" id="IPR011993">
    <property type="entry name" value="PH-like_dom_sf"/>
</dbReference>
<dbReference type="PANTHER" id="PTHR12673">
    <property type="entry name" value="FACIOGENITAL DYSPLASIA PROTEIN"/>
    <property type="match status" value="1"/>
</dbReference>
<dbReference type="InterPro" id="IPR035899">
    <property type="entry name" value="DBL_dom_sf"/>
</dbReference>
<evidence type="ECO:0000256" key="13">
    <source>
        <dbReference type="SAM" id="MobiDB-lite"/>
    </source>
</evidence>
<evidence type="ECO:0000313" key="17">
    <source>
        <dbReference type="EMBL" id="KXN69828.1"/>
    </source>
</evidence>
<dbReference type="GO" id="GO:0016740">
    <property type="term" value="F:transferase activity"/>
    <property type="evidence" value="ECO:0007669"/>
    <property type="project" value="UniProtKB-KW"/>
</dbReference>
<dbReference type="Gene3D" id="3.30.40.10">
    <property type="entry name" value="Zinc/RING finger domain, C3HC4 (zinc finger)"/>
    <property type="match status" value="2"/>
</dbReference>
<dbReference type="CDD" id="cd00065">
    <property type="entry name" value="FYVE_like_SF"/>
    <property type="match status" value="1"/>
</dbReference>
<dbReference type="InterPro" id="IPR017455">
    <property type="entry name" value="Znf_FYVE-rel"/>
</dbReference>
<feature type="compositionally biased region" description="Low complexity" evidence="13">
    <location>
        <begin position="18"/>
        <end position="31"/>
    </location>
</feature>
<reference evidence="17 18" key="1">
    <citation type="journal article" date="2015" name="Genome Biol. Evol.">
        <title>Phylogenomic analyses indicate that early fungi evolved digesting cell walls of algal ancestors of land plants.</title>
        <authorList>
            <person name="Chang Y."/>
            <person name="Wang S."/>
            <person name="Sekimoto S."/>
            <person name="Aerts A.L."/>
            <person name="Choi C."/>
            <person name="Clum A."/>
            <person name="LaButti K.M."/>
            <person name="Lindquist E.A."/>
            <person name="Yee Ngan C."/>
            <person name="Ohm R.A."/>
            <person name="Salamov A.A."/>
            <person name="Grigoriev I.V."/>
            <person name="Spatafora J.W."/>
            <person name="Berbee M.L."/>
        </authorList>
    </citation>
    <scope>NUCLEOTIDE SEQUENCE [LARGE SCALE GENOMIC DNA]</scope>
    <source>
        <strain evidence="17 18">NRRL 28638</strain>
    </source>
</reference>
<dbReference type="GO" id="GO:0005085">
    <property type="term" value="F:guanyl-nucleotide exchange factor activity"/>
    <property type="evidence" value="ECO:0007669"/>
    <property type="project" value="UniProtKB-KW"/>
</dbReference>
<evidence type="ECO:0000256" key="7">
    <source>
        <dbReference type="ARBA" id="ARBA00022753"/>
    </source>
</evidence>
<evidence type="ECO:0008006" key="19">
    <source>
        <dbReference type="Google" id="ProtNLM"/>
    </source>
</evidence>
<dbReference type="AlphaFoldDB" id="A0A137P479"/>
<evidence type="ECO:0000256" key="4">
    <source>
        <dbReference type="ARBA" id="ARBA00022658"/>
    </source>
</evidence>
<dbReference type="OrthoDB" id="660555at2759"/>
<keyword evidence="9" id="KW-0833">Ubl conjugation pathway</keyword>
<dbReference type="SMART" id="SM00064">
    <property type="entry name" value="FYVE"/>
    <property type="match status" value="1"/>
</dbReference>
<comment type="subcellular location">
    <subcellularLocation>
        <location evidence="2">Cytoplasm</location>
        <location evidence="2">Cytoskeleton</location>
    </subcellularLocation>
    <subcellularLocation>
        <location evidence="1">Endosome</location>
    </subcellularLocation>
</comment>
<evidence type="ECO:0000256" key="12">
    <source>
        <dbReference type="PROSITE-ProRule" id="PRU00091"/>
    </source>
</evidence>
<dbReference type="Gene3D" id="1.20.900.10">
    <property type="entry name" value="Dbl homology (DH) domain"/>
    <property type="match status" value="1"/>
</dbReference>
<keyword evidence="8 12" id="KW-0863">Zinc-finger</keyword>
<feature type="region of interest" description="Disordered" evidence="13">
    <location>
        <begin position="1"/>
        <end position="32"/>
    </location>
</feature>
<dbReference type="SMART" id="SM00233">
    <property type="entry name" value="PH"/>
    <property type="match status" value="1"/>
</dbReference>
<gene>
    <name evidence="17" type="ORF">CONCODRAFT_71175</name>
</gene>
<keyword evidence="11" id="KW-0206">Cytoskeleton</keyword>
<evidence type="ECO:0000259" key="14">
    <source>
        <dbReference type="PROSITE" id="PS50003"/>
    </source>
</evidence>
<dbReference type="Proteomes" id="UP000070444">
    <property type="component" value="Unassembled WGS sequence"/>
</dbReference>
<evidence type="ECO:0000256" key="9">
    <source>
        <dbReference type="ARBA" id="ARBA00022786"/>
    </source>
</evidence>
<evidence type="ECO:0000256" key="6">
    <source>
        <dbReference type="ARBA" id="ARBA00022723"/>
    </source>
</evidence>
<protein>
    <recommendedName>
        <fullName evidence="19">Dbl homology domain-containing protein</fullName>
    </recommendedName>
</protein>
<evidence type="ECO:0000256" key="1">
    <source>
        <dbReference type="ARBA" id="ARBA00004177"/>
    </source>
</evidence>
<keyword evidence="4" id="KW-0344">Guanine-nucleotide releasing factor</keyword>
<dbReference type="PROSITE" id="PS50178">
    <property type="entry name" value="ZF_FYVE"/>
    <property type="match status" value="1"/>
</dbReference>
<dbReference type="SUPFAM" id="SSF57903">
    <property type="entry name" value="FYVE/PHD zinc finger"/>
    <property type="match status" value="2"/>
</dbReference>
<proteinExistence type="predicted"/>
<dbReference type="PROSITE" id="PS50003">
    <property type="entry name" value="PH_DOMAIN"/>
    <property type="match status" value="1"/>
</dbReference>
<evidence type="ECO:0000259" key="16">
    <source>
        <dbReference type="PROSITE" id="PS50178"/>
    </source>
</evidence>
<evidence type="ECO:0000256" key="10">
    <source>
        <dbReference type="ARBA" id="ARBA00022833"/>
    </source>
</evidence>
<dbReference type="OMA" id="KEASCIT"/>
<keyword evidence="18" id="KW-1185">Reference proteome</keyword>
<feature type="compositionally biased region" description="Polar residues" evidence="13">
    <location>
        <begin position="180"/>
        <end position="195"/>
    </location>
</feature>
<keyword evidence="3" id="KW-0963">Cytoplasm</keyword>
<dbReference type="FunFam" id="3.30.40.10:FF:000510">
    <property type="entry name" value="Phosphatidylinositol 3,5-kinase"/>
    <property type="match status" value="1"/>
</dbReference>
<dbReference type="Pfam" id="PF22697">
    <property type="entry name" value="SOS1_NGEF_PH"/>
    <property type="match status" value="1"/>
</dbReference>
<dbReference type="Pfam" id="PF00621">
    <property type="entry name" value="RhoGEF"/>
    <property type="match status" value="1"/>
</dbReference>
<dbReference type="Gene3D" id="2.30.29.30">
    <property type="entry name" value="Pleckstrin-homology domain (PH domain)/Phosphotyrosine-binding domain (PTB)"/>
    <property type="match status" value="1"/>
</dbReference>
<evidence type="ECO:0000259" key="15">
    <source>
        <dbReference type="PROSITE" id="PS50010"/>
    </source>
</evidence>
<feature type="compositionally biased region" description="Polar residues" evidence="13">
    <location>
        <begin position="325"/>
        <end position="335"/>
    </location>
</feature>
<accession>A0A137P479</accession>
<dbReference type="SUPFAM" id="SSF50729">
    <property type="entry name" value="PH domain-like"/>
    <property type="match status" value="1"/>
</dbReference>
<dbReference type="STRING" id="796925.A0A137P479"/>
<feature type="domain" description="DH" evidence="15">
    <location>
        <begin position="412"/>
        <end position="606"/>
    </location>
</feature>
<feature type="region of interest" description="Disordered" evidence="13">
    <location>
        <begin position="374"/>
        <end position="403"/>
    </location>
</feature>
<name>A0A137P479_CONC2</name>
<evidence type="ECO:0000256" key="3">
    <source>
        <dbReference type="ARBA" id="ARBA00022490"/>
    </source>
</evidence>
<dbReference type="InterPro" id="IPR011011">
    <property type="entry name" value="Znf_FYVE_PHD"/>
</dbReference>
<dbReference type="PROSITE" id="PS50010">
    <property type="entry name" value="DH_2"/>
    <property type="match status" value="1"/>
</dbReference>
<feature type="compositionally biased region" description="Polar residues" evidence="13">
    <location>
        <begin position="1"/>
        <end position="16"/>
    </location>
</feature>
<feature type="compositionally biased region" description="Low complexity" evidence="13">
    <location>
        <begin position="167"/>
        <end position="179"/>
    </location>
</feature>
<dbReference type="InterPro" id="IPR051092">
    <property type="entry name" value="FYVE_RhoGEF_PH"/>
</dbReference>
<organism evidence="17 18">
    <name type="scientific">Conidiobolus coronatus (strain ATCC 28846 / CBS 209.66 / NRRL 28638)</name>
    <name type="common">Delacroixia coronata</name>
    <dbReference type="NCBI Taxonomy" id="796925"/>
    <lineage>
        <taxon>Eukaryota</taxon>
        <taxon>Fungi</taxon>
        <taxon>Fungi incertae sedis</taxon>
        <taxon>Zoopagomycota</taxon>
        <taxon>Entomophthoromycotina</taxon>
        <taxon>Entomophthoromycetes</taxon>
        <taxon>Entomophthorales</taxon>
        <taxon>Ancylistaceae</taxon>
        <taxon>Conidiobolus</taxon>
    </lineage>
</organism>
<dbReference type="GO" id="GO:0005856">
    <property type="term" value="C:cytoskeleton"/>
    <property type="evidence" value="ECO:0007669"/>
    <property type="project" value="UniProtKB-SubCell"/>
</dbReference>
<feature type="region of interest" description="Disordered" evidence="13">
    <location>
        <begin position="1073"/>
        <end position="1095"/>
    </location>
</feature>
<evidence type="ECO:0000256" key="2">
    <source>
        <dbReference type="ARBA" id="ARBA00004245"/>
    </source>
</evidence>
<feature type="domain" description="PH" evidence="14">
    <location>
        <begin position="636"/>
        <end position="732"/>
    </location>
</feature>
<evidence type="ECO:0000256" key="8">
    <source>
        <dbReference type="ARBA" id="ARBA00022771"/>
    </source>
</evidence>
<keyword evidence="5" id="KW-0808">Transferase</keyword>
<feature type="region of interest" description="Disordered" evidence="13">
    <location>
        <begin position="160"/>
        <end position="195"/>
    </location>
</feature>
<dbReference type="SMART" id="SM00325">
    <property type="entry name" value="RhoGEF"/>
    <property type="match status" value="1"/>
</dbReference>
<evidence type="ECO:0000256" key="5">
    <source>
        <dbReference type="ARBA" id="ARBA00022679"/>
    </source>
</evidence>
<dbReference type="InterPro" id="IPR000219">
    <property type="entry name" value="DH_dom"/>
</dbReference>
<dbReference type="Pfam" id="PF01363">
    <property type="entry name" value="FYVE"/>
    <property type="match status" value="2"/>
</dbReference>
<dbReference type="GO" id="GO:0008270">
    <property type="term" value="F:zinc ion binding"/>
    <property type="evidence" value="ECO:0007669"/>
    <property type="project" value="UniProtKB-KW"/>
</dbReference>
<dbReference type="InterPro" id="IPR013083">
    <property type="entry name" value="Znf_RING/FYVE/PHD"/>
</dbReference>
<dbReference type="SUPFAM" id="SSF48065">
    <property type="entry name" value="DBL homology domain (DH-domain)"/>
    <property type="match status" value="1"/>
</dbReference>